<evidence type="ECO:0000313" key="3">
    <source>
        <dbReference type="Proteomes" id="UP001443914"/>
    </source>
</evidence>
<sequence>MRGPNLNDDERIKIVTILFESIVKEKPKRDKIKELTAQFQVDRKTIRNLWKKAKNQKSDGVSIDVRSLILGKSCIVPLRCPVEEIENVELPLRSTVKKLAAAIHCKPTMVSRWIRKGEIKSHTSSIHPDLTRDNKFLRLHFVMSKIYLDRLLNCMKFKGMSNVIHIDEKWFNMTKASQRYYLVAEEEVPYRSCKSKRFIVKVMFIAAVSRPTYAENGELLFDGKIGIFPFIFEEPAKRNSKNRVAGTMVTKPIESVNKAVIKDYVINKIIPAIKTKWPQSASKNIIIQQDNAKPHISGNDADFVAAATSDGFNIQLKQQPAMSPDLNVLDLGFFRSIQSLQSSKPAKTVDELVKNVQEGYENQHADCLNDVWLSLQACMVEIMKRKGHNDYRLPHLKKAAARRAGTLPRDLIVSEDLVAECMTYLLTVAKDTNLEDIMTDLGLQM</sequence>
<comment type="caution">
    <text evidence="2">The sequence shown here is derived from an EMBL/GenBank/DDBJ whole genome shotgun (WGS) entry which is preliminary data.</text>
</comment>
<gene>
    <name evidence="2" type="ORF">RND81_13G099200</name>
</gene>
<keyword evidence="3" id="KW-1185">Reference proteome</keyword>
<dbReference type="EMBL" id="JBDFQZ010000013">
    <property type="protein sequence ID" value="KAK9668962.1"/>
    <property type="molecule type" value="Genomic_DNA"/>
</dbReference>
<feature type="domain" description="DUF7769" evidence="1">
    <location>
        <begin position="6"/>
        <end position="59"/>
    </location>
</feature>
<name>A0AAW1GYR0_SAPOF</name>
<dbReference type="GO" id="GO:0003676">
    <property type="term" value="F:nucleic acid binding"/>
    <property type="evidence" value="ECO:0007669"/>
    <property type="project" value="InterPro"/>
</dbReference>
<dbReference type="PANTHER" id="PTHR47169">
    <property type="entry name" value="OS01G0541250 PROTEIN"/>
    <property type="match status" value="1"/>
</dbReference>
<dbReference type="AlphaFoldDB" id="A0AAW1GYR0"/>
<evidence type="ECO:0000313" key="2">
    <source>
        <dbReference type="EMBL" id="KAK9668962.1"/>
    </source>
</evidence>
<reference evidence="2" key="1">
    <citation type="submission" date="2024-03" db="EMBL/GenBank/DDBJ databases">
        <title>WGS assembly of Saponaria officinalis var. Norfolk2.</title>
        <authorList>
            <person name="Jenkins J."/>
            <person name="Shu S."/>
            <person name="Grimwood J."/>
            <person name="Barry K."/>
            <person name="Goodstein D."/>
            <person name="Schmutz J."/>
            <person name="Leebens-Mack J."/>
            <person name="Osbourn A."/>
        </authorList>
    </citation>
    <scope>NUCLEOTIDE SEQUENCE [LARGE SCALE GENOMIC DNA]</scope>
    <source>
        <strain evidence="2">JIC</strain>
    </source>
</reference>
<evidence type="ECO:0000259" key="1">
    <source>
        <dbReference type="Pfam" id="PF24964"/>
    </source>
</evidence>
<dbReference type="InterPro" id="IPR036397">
    <property type="entry name" value="RNaseH_sf"/>
</dbReference>
<dbReference type="Pfam" id="PF24964">
    <property type="entry name" value="DUF7769"/>
    <property type="match status" value="1"/>
</dbReference>
<dbReference type="PANTHER" id="PTHR47169:SF2">
    <property type="entry name" value="OS01G0541250 PROTEIN"/>
    <property type="match status" value="1"/>
</dbReference>
<accession>A0AAW1GYR0</accession>
<protein>
    <recommendedName>
        <fullName evidence="1">DUF7769 domain-containing protein</fullName>
    </recommendedName>
</protein>
<organism evidence="2 3">
    <name type="scientific">Saponaria officinalis</name>
    <name type="common">Common soapwort</name>
    <name type="synonym">Lychnis saponaria</name>
    <dbReference type="NCBI Taxonomy" id="3572"/>
    <lineage>
        <taxon>Eukaryota</taxon>
        <taxon>Viridiplantae</taxon>
        <taxon>Streptophyta</taxon>
        <taxon>Embryophyta</taxon>
        <taxon>Tracheophyta</taxon>
        <taxon>Spermatophyta</taxon>
        <taxon>Magnoliopsida</taxon>
        <taxon>eudicotyledons</taxon>
        <taxon>Gunneridae</taxon>
        <taxon>Pentapetalae</taxon>
        <taxon>Caryophyllales</taxon>
        <taxon>Caryophyllaceae</taxon>
        <taxon>Caryophylleae</taxon>
        <taxon>Saponaria</taxon>
    </lineage>
</organism>
<dbReference type="InterPro" id="IPR056671">
    <property type="entry name" value="DUF7769"/>
</dbReference>
<proteinExistence type="predicted"/>
<dbReference type="Proteomes" id="UP001443914">
    <property type="component" value="Unassembled WGS sequence"/>
</dbReference>
<dbReference type="Gene3D" id="3.30.420.10">
    <property type="entry name" value="Ribonuclease H-like superfamily/Ribonuclease H"/>
    <property type="match status" value="1"/>
</dbReference>